<dbReference type="PATRIC" id="fig|158500.4.peg.1875"/>
<name>A0A031JYW3_9SPHN</name>
<dbReference type="eggNOG" id="COG2186">
    <property type="taxonomic scope" value="Bacteria"/>
</dbReference>
<evidence type="ECO:0000256" key="2">
    <source>
        <dbReference type="ARBA" id="ARBA00023125"/>
    </source>
</evidence>
<dbReference type="InterPro" id="IPR011711">
    <property type="entry name" value="GntR_C"/>
</dbReference>
<dbReference type="RefSeq" id="WP_162177373.1">
    <property type="nucleotide sequence ID" value="NZ_CP017076.1"/>
</dbReference>
<dbReference type="EMBL" id="JFYZ01000005">
    <property type="protein sequence ID" value="EZP82906.1"/>
    <property type="molecule type" value="Genomic_DNA"/>
</dbReference>
<evidence type="ECO:0000313" key="6">
    <source>
        <dbReference type="Proteomes" id="UP000024329"/>
    </source>
</evidence>
<dbReference type="Gene3D" id="1.20.120.530">
    <property type="entry name" value="GntR ligand-binding domain-like"/>
    <property type="match status" value="1"/>
</dbReference>
<reference evidence="5 6" key="1">
    <citation type="submission" date="2014-03" db="EMBL/GenBank/DDBJ databases">
        <title>Whole genome sequence of Novosphingobium resinovorum KF1.</title>
        <authorList>
            <person name="Gan H.M."/>
            <person name="Gan H.Y."/>
            <person name="Chew T.H."/>
            <person name="Savka M.A."/>
        </authorList>
    </citation>
    <scope>NUCLEOTIDE SEQUENCE [LARGE SCALE GENOMIC DNA]</scope>
    <source>
        <strain evidence="5 6">KF1</strain>
    </source>
</reference>
<dbReference type="SMART" id="SM00895">
    <property type="entry name" value="FCD"/>
    <property type="match status" value="1"/>
</dbReference>
<dbReference type="PANTHER" id="PTHR43537:SF5">
    <property type="entry name" value="UXU OPERON TRANSCRIPTIONAL REGULATOR"/>
    <property type="match status" value="1"/>
</dbReference>
<evidence type="ECO:0000259" key="4">
    <source>
        <dbReference type="PROSITE" id="PS50949"/>
    </source>
</evidence>
<dbReference type="PANTHER" id="PTHR43537">
    <property type="entry name" value="TRANSCRIPTIONAL REGULATOR, GNTR FAMILY"/>
    <property type="match status" value="1"/>
</dbReference>
<keyword evidence="1" id="KW-0805">Transcription regulation</keyword>
<dbReference type="InterPro" id="IPR036390">
    <property type="entry name" value="WH_DNA-bd_sf"/>
</dbReference>
<dbReference type="CDD" id="cd07377">
    <property type="entry name" value="WHTH_GntR"/>
    <property type="match status" value="1"/>
</dbReference>
<accession>A0A031JYW3</accession>
<protein>
    <submittedName>
        <fullName evidence="5">Regulatory protein GntR, HTH</fullName>
    </submittedName>
</protein>
<proteinExistence type="predicted"/>
<keyword evidence="2" id="KW-0238">DNA-binding</keyword>
<dbReference type="Pfam" id="PF07729">
    <property type="entry name" value="FCD"/>
    <property type="match status" value="1"/>
</dbReference>
<feature type="domain" description="HTH gntR-type" evidence="4">
    <location>
        <begin position="13"/>
        <end position="83"/>
    </location>
</feature>
<dbReference type="InterPro" id="IPR008920">
    <property type="entry name" value="TF_FadR/GntR_C"/>
</dbReference>
<evidence type="ECO:0000256" key="1">
    <source>
        <dbReference type="ARBA" id="ARBA00023015"/>
    </source>
</evidence>
<dbReference type="GO" id="GO:0003677">
    <property type="term" value="F:DNA binding"/>
    <property type="evidence" value="ECO:0007669"/>
    <property type="project" value="UniProtKB-KW"/>
</dbReference>
<evidence type="ECO:0000313" key="5">
    <source>
        <dbReference type="EMBL" id="EZP82906.1"/>
    </source>
</evidence>
<dbReference type="SMART" id="SM00345">
    <property type="entry name" value="HTH_GNTR"/>
    <property type="match status" value="1"/>
</dbReference>
<dbReference type="SUPFAM" id="SSF46785">
    <property type="entry name" value="Winged helix' DNA-binding domain"/>
    <property type="match status" value="1"/>
</dbReference>
<comment type="caution">
    <text evidence="5">The sequence shown here is derived from an EMBL/GenBank/DDBJ whole genome shotgun (WGS) entry which is preliminary data.</text>
</comment>
<dbReference type="PROSITE" id="PS50949">
    <property type="entry name" value="HTH_GNTR"/>
    <property type="match status" value="1"/>
</dbReference>
<dbReference type="PRINTS" id="PR00035">
    <property type="entry name" value="HTHGNTR"/>
</dbReference>
<dbReference type="InterPro" id="IPR000524">
    <property type="entry name" value="Tscrpt_reg_HTH_GntR"/>
</dbReference>
<dbReference type="InterPro" id="IPR036388">
    <property type="entry name" value="WH-like_DNA-bd_sf"/>
</dbReference>
<dbReference type="GO" id="GO:0003700">
    <property type="term" value="F:DNA-binding transcription factor activity"/>
    <property type="evidence" value="ECO:0007669"/>
    <property type="project" value="InterPro"/>
</dbReference>
<keyword evidence="3" id="KW-0804">Transcription</keyword>
<dbReference type="AlphaFoldDB" id="A0A031JYW3"/>
<dbReference type="SUPFAM" id="SSF48008">
    <property type="entry name" value="GntR ligand-binding domain-like"/>
    <property type="match status" value="1"/>
</dbReference>
<dbReference type="Gene3D" id="1.10.10.10">
    <property type="entry name" value="Winged helix-like DNA-binding domain superfamily/Winged helix DNA-binding domain"/>
    <property type="match status" value="1"/>
</dbReference>
<dbReference type="Proteomes" id="UP000024329">
    <property type="component" value="Unassembled WGS sequence"/>
</dbReference>
<evidence type="ECO:0000256" key="3">
    <source>
        <dbReference type="ARBA" id="ARBA00023163"/>
    </source>
</evidence>
<gene>
    <name evidence="5" type="ORF">BV97_01830</name>
</gene>
<sequence>MTMHAEGSAAGGRRIFERVRDAILDEIGAQRLNPGDRLPSERALAEAFHVGRHAVREALRTLEMSGVLRFAKGVNGGAFVRERSGEGVGQSIRDMIVLGRMPLEDLMAVRVNLLMQAAELAAQRADDEDFAAFDANIAETVRCLEMGDPLATIDPLVEFNRVLGRASHNLVLSMLIDSVAEIVADVLRVYRLTSEIELVAPRRAVVAALRARDAAEAARILTAHYAQTTRYVLSRVNSAAKPDA</sequence>
<dbReference type="Pfam" id="PF00392">
    <property type="entry name" value="GntR"/>
    <property type="match status" value="1"/>
</dbReference>
<organism evidence="5 6">
    <name type="scientific">Novosphingobium resinovorum</name>
    <dbReference type="NCBI Taxonomy" id="158500"/>
    <lineage>
        <taxon>Bacteria</taxon>
        <taxon>Pseudomonadati</taxon>
        <taxon>Pseudomonadota</taxon>
        <taxon>Alphaproteobacteria</taxon>
        <taxon>Sphingomonadales</taxon>
        <taxon>Sphingomonadaceae</taxon>
        <taxon>Novosphingobium</taxon>
    </lineage>
</organism>